<evidence type="ECO:0000256" key="1">
    <source>
        <dbReference type="ARBA" id="ARBA00022669"/>
    </source>
</evidence>
<dbReference type="InterPro" id="IPR036861">
    <property type="entry name" value="Endochitinase-like_sf"/>
</dbReference>
<feature type="domain" description="Chitin-binding type-1" evidence="5">
    <location>
        <begin position="363"/>
        <end position="409"/>
    </location>
</feature>
<feature type="disulfide bond" evidence="4">
    <location>
        <begin position="438"/>
        <end position="452"/>
    </location>
</feature>
<dbReference type="CDD" id="cd00035">
    <property type="entry name" value="ChtBD1"/>
    <property type="match status" value="1"/>
</dbReference>
<dbReference type="Pfam" id="PF00187">
    <property type="entry name" value="Chitin_bind_1"/>
    <property type="match status" value="1"/>
</dbReference>
<feature type="domain" description="Chitin-binding type-1" evidence="5">
    <location>
        <begin position="417"/>
        <end position="463"/>
    </location>
</feature>
<keyword evidence="1 4" id="KW-0147">Chitin-binding</keyword>
<keyword evidence="3 4" id="KW-1015">Disulfide bond</keyword>
<feature type="disulfide bond" evidence="4">
    <location>
        <begin position="383"/>
        <end position="397"/>
    </location>
</feature>
<sequence length="463" mass="48420">MWRQRLMSPLLPSSESTQYLLQQYESIQKNCSTTLPVTTYGTTLSVASATASSSPVATGTTTGSLASSTCLGQLVEPFEDGYRSCFNISDTYNVSTGAIVAATGDALCDFHNSICLPLSCELDTLRDNPSCQDLADKYSTDTNNVTLTQLLAWNPKILGSCGFLNNVQRVCQSPPGGNFVPTGVIYAPTTAGSYYTTATPAEPTQSGTTSECGLFYDVVSGDTTYLSSATQSLFVCEYCLYLLLRALLNSGSKWRHYFRPSISQHIRKVSPPKTSHALWDNCTNLWLDNSVCVAPVTKSSTSTDGKCGPSNGNTLCPGVDSWIILLIAYSCCSISGYCGTTSDYCSAGNCVSGACQSTVATTNGTCGSAWGDTTCSNPSFGSCCSIYGYCGDGSDYCGPGHCYSGECDGADGGLSINGECGPSFAGNKTCVGTQFGECCSTAGYCGSSADYCAAGNCYSGACL</sequence>
<dbReference type="PANTHER" id="PTHR47849">
    <property type="entry name" value="CHITIN-BINDING LECTIN 1"/>
    <property type="match status" value="1"/>
</dbReference>
<evidence type="ECO:0000256" key="2">
    <source>
        <dbReference type="ARBA" id="ARBA00023026"/>
    </source>
</evidence>
<reference evidence="6" key="1">
    <citation type="submission" date="2022-12" db="EMBL/GenBank/DDBJ databases">
        <authorList>
            <person name="Petersen C."/>
        </authorList>
    </citation>
    <scope>NUCLEOTIDE SEQUENCE</scope>
    <source>
        <strain evidence="6">IBT 29677</strain>
    </source>
</reference>
<dbReference type="RefSeq" id="XP_056481518.1">
    <property type="nucleotide sequence ID" value="XM_056638011.1"/>
</dbReference>
<gene>
    <name evidence="6" type="ORF">N7509_013374</name>
</gene>
<accession>A0A9W9SD84</accession>
<evidence type="ECO:0000313" key="7">
    <source>
        <dbReference type="Proteomes" id="UP001147747"/>
    </source>
</evidence>
<keyword evidence="7" id="KW-1185">Reference proteome</keyword>
<dbReference type="OrthoDB" id="5985073at2759"/>
<dbReference type="SMART" id="SM00270">
    <property type="entry name" value="ChtBD1"/>
    <property type="match status" value="3"/>
</dbReference>
<evidence type="ECO:0000313" key="6">
    <source>
        <dbReference type="EMBL" id="KAJ5376488.1"/>
    </source>
</evidence>
<dbReference type="Gene3D" id="3.30.60.10">
    <property type="entry name" value="Endochitinase-like"/>
    <property type="match status" value="3"/>
</dbReference>
<name>A0A9W9SD84_9EURO</name>
<protein>
    <submittedName>
        <fullName evidence="6">Carbohydrate-binding module family 18 protein</fullName>
    </submittedName>
</protein>
<feature type="domain" description="Chitin-binding type-1" evidence="5">
    <location>
        <begin position="304"/>
        <end position="357"/>
    </location>
</feature>
<evidence type="ECO:0000259" key="5">
    <source>
        <dbReference type="PROSITE" id="PS50941"/>
    </source>
</evidence>
<dbReference type="GO" id="GO:0008061">
    <property type="term" value="F:chitin binding"/>
    <property type="evidence" value="ECO:0007669"/>
    <property type="project" value="UniProtKB-UniRule"/>
</dbReference>
<dbReference type="EMBL" id="JAPZBU010000012">
    <property type="protein sequence ID" value="KAJ5376488.1"/>
    <property type="molecule type" value="Genomic_DNA"/>
</dbReference>
<dbReference type="PANTHER" id="PTHR47849:SF8">
    <property type="entry name" value="LECTIN"/>
    <property type="match status" value="1"/>
</dbReference>
<evidence type="ECO:0000256" key="3">
    <source>
        <dbReference type="ARBA" id="ARBA00023157"/>
    </source>
</evidence>
<proteinExistence type="predicted"/>
<keyword evidence="2" id="KW-0843">Virulence</keyword>
<dbReference type="PROSITE" id="PS50941">
    <property type="entry name" value="CHIT_BIND_I_2"/>
    <property type="match status" value="3"/>
</dbReference>
<organism evidence="6 7">
    <name type="scientific">Penicillium cosmopolitanum</name>
    <dbReference type="NCBI Taxonomy" id="1131564"/>
    <lineage>
        <taxon>Eukaryota</taxon>
        <taxon>Fungi</taxon>
        <taxon>Dikarya</taxon>
        <taxon>Ascomycota</taxon>
        <taxon>Pezizomycotina</taxon>
        <taxon>Eurotiomycetes</taxon>
        <taxon>Eurotiomycetidae</taxon>
        <taxon>Eurotiales</taxon>
        <taxon>Aspergillaceae</taxon>
        <taxon>Penicillium</taxon>
    </lineage>
</organism>
<dbReference type="Proteomes" id="UP001147747">
    <property type="component" value="Unassembled WGS sequence"/>
</dbReference>
<reference evidence="6" key="2">
    <citation type="journal article" date="2023" name="IMA Fungus">
        <title>Comparative genomic study of the Penicillium genus elucidates a diverse pangenome and 15 lateral gene transfer events.</title>
        <authorList>
            <person name="Petersen C."/>
            <person name="Sorensen T."/>
            <person name="Nielsen M.R."/>
            <person name="Sondergaard T.E."/>
            <person name="Sorensen J.L."/>
            <person name="Fitzpatrick D.A."/>
            <person name="Frisvad J.C."/>
            <person name="Nielsen K.L."/>
        </authorList>
    </citation>
    <scope>NUCLEOTIDE SEQUENCE</scope>
    <source>
        <strain evidence="6">IBT 29677</strain>
    </source>
</reference>
<dbReference type="SUPFAM" id="SSF57016">
    <property type="entry name" value="Plant lectins/antimicrobial peptides"/>
    <property type="match status" value="3"/>
</dbReference>
<comment type="caution">
    <text evidence="6">The sequence shown here is derived from an EMBL/GenBank/DDBJ whole genome shotgun (WGS) entry which is preliminary data.</text>
</comment>
<dbReference type="AlphaFoldDB" id="A0A9W9SD84"/>
<feature type="disulfide bond" evidence="4">
    <location>
        <begin position="331"/>
        <end position="345"/>
    </location>
</feature>
<comment type="caution">
    <text evidence="4">Lacks conserved residue(s) required for the propagation of feature annotation.</text>
</comment>
<dbReference type="InterPro" id="IPR001002">
    <property type="entry name" value="Chitin-bd_1"/>
</dbReference>
<dbReference type="GeneID" id="81376991"/>
<evidence type="ECO:0000256" key="4">
    <source>
        <dbReference type="PROSITE-ProRule" id="PRU00261"/>
    </source>
</evidence>